<reference evidence="8 9" key="1">
    <citation type="submission" date="2017-01" db="EMBL/GenBank/DDBJ databases">
        <authorList>
            <person name="Mah S.A."/>
            <person name="Swanson W.J."/>
            <person name="Moy G.W."/>
            <person name="Vacquier V.D."/>
        </authorList>
    </citation>
    <scope>NUCLEOTIDE SEQUENCE [LARGE SCALE GENOMIC DNA]</scope>
    <source>
        <strain evidence="8 9">ASpG1</strain>
    </source>
</reference>
<dbReference type="SUPFAM" id="SSF53850">
    <property type="entry name" value="Periplasmic binding protein-like II"/>
    <property type="match status" value="1"/>
</dbReference>
<dbReference type="Proteomes" id="UP000186400">
    <property type="component" value="Unassembled WGS sequence"/>
</dbReference>
<keyword evidence="5" id="KW-0813">Transport</keyword>
<evidence type="ECO:0000256" key="5">
    <source>
        <dbReference type="ARBA" id="ARBA00022448"/>
    </source>
</evidence>
<evidence type="ECO:0000313" key="8">
    <source>
        <dbReference type="EMBL" id="SIQ48634.1"/>
    </source>
</evidence>
<gene>
    <name evidence="8" type="ORF">SAMN05920897_109124</name>
</gene>
<dbReference type="STRING" id="159291.SAMN05920897_109124"/>
<sequence>MIRKLLFVGVCLAGVAAMAFAGGAKEEARPDYPMELEMWIGLGGDLGQRIEEMAADFNSRQDKYVINVVEQGDYEEAMTSAIAAYRAGNQPHILQVYEVGTGTFMGSRQVIKPVYELMADAGMPMNKDEYLSQVTAYYSDLEGNMLSFPFNSSTPIFYYNIDAFREAGLDPHDPPSTWPEVAEAAEKLMATGNYSAGFTFQWPSWTQMENFSAWHDVPLGTRANGMLGWDAELVFNDEVRVRHLQQLVDWQKNGVFQYGGRRGDATPLFTSGDVPMYIASSAAYAGIARTANFEFSAGFLPYWPDVAGAPQNSIIGGGSLWVMGGHSDAEYQGIAEFFAYLSSAEVQAEWHQFSGYLPVTYAAWELSREQGFYDKIPIHNTAISQITLNPPTDNSRGLRFGMFPQVRNVILDGMEAALTGEMTAQRALDQAVSRGNALLREFERTVQ</sequence>
<organism evidence="8 9">
    <name type="scientific">Alkalispirochaeta americana</name>
    <dbReference type="NCBI Taxonomy" id="159291"/>
    <lineage>
        <taxon>Bacteria</taxon>
        <taxon>Pseudomonadati</taxon>
        <taxon>Spirochaetota</taxon>
        <taxon>Spirochaetia</taxon>
        <taxon>Spirochaetales</taxon>
        <taxon>Spirochaetaceae</taxon>
        <taxon>Alkalispirochaeta</taxon>
    </lineage>
</organism>
<evidence type="ECO:0000313" key="9">
    <source>
        <dbReference type="Proteomes" id="UP000186400"/>
    </source>
</evidence>
<evidence type="ECO:0000256" key="3">
    <source>
        <dbReference type="ARBA" id="ARBA00011557"/>
    </source>
</evidence>
<comment type="subcellular location">
    <subcellularLocation>
        <location evidence="1">Periplasm</location>
    </subcellularLocation>
</comment>
<dbReference type="RefSeq" id="WP_076488829.1">
    <property type="nucleotide sequence ID" value="NZ_FTMS01000009.1"/>
</dbReference>
<evidence type="ECO:0000256" key="6">
    <source>
        <dbReference type="ARBA" id="ARBA00022729"/>
    </source>
</evidence>
<evidence type="ECO:0000256" key="4">
    <source>
        <dbReference type="ARBA" id="ARBA00017470"/>
    </source>
</evidence>
<feature type="signal peptide" evidence="7">
    <location>
        <begin position="1"/>
        <end position="21"/>
    </location>
</feature>
<dbReference type="Pfam" id="PF13416">
    <property type="entry name" value="SBP_bac_8"/>
    <property type="match status" value="1"/>
</dbReference>
<dbReference type="PANTHER" id="PTHR43649:SF31">
    <property type="entry name" value="SN-GLYCEROL-3-PHOSPHATE-BINDING PERIPLASMIC PROTEIN UGPB"/>
    <property type="match status" value="1"/>
</dbReference>
<keyword evidence="6 7" id="KW-0732">Signal</keyword>
<dbReference type="PANTHER" id="PTHR43649">
    <property type="entry name" value="ARABINOSE-BINDING PROTEIN-RELATED"/>
    <property type="match status" value="1"/>
</dbReference>
<dbReference type="GO" id="GO:0042597">
    <property type="term" value="C:periplasmic space"/>
    <property type="evidence" value="ECO:0007669"/>
    <property type="project" value="UniProtKB-SubCell"/>
</dbReference>
<dbReference type="EMBL" id="FTMS01000009">
    <property type="protein sequence ID" value="SIQ48634.1"/>
    <property type="molecule type" value="Genomic_DNA"/>
</dbReference>
<evidence type="ECO:0000256" key="2">
    <source>
        <dbReference type="ARBA" id="ARBA00008520"/>
    </source>
</evidence>
<dbReference type="CDD" id="cd14748">
    <property type="entry name" value="PBP2_UgpB"/>
    <property type="match status" value="1"/>
</dbReference>
<dbReference type="AlphaFoldDB" id="A0A1N6T5U9"/>
<dbReference type="InterPro" id="IPR006059">
    <property type="entry name" value="SBP"/>
</dbReference>
<comment type="similarity">
    <text evidence="2">Belongs to the bacterial solute-binding protein 1 family.</text>
</comment>
<dbReference type="NCBIfam" id="NF008211">
    <property type="entry name" value="PRK10974.1"/>
    <property type="match status" value="1"/>
</dbReference>
<keyword evidence="9" id="KW-1185">Reference proteome</keyword>
<evidence type="ECO:0000256" key="7">
    <source>
        <dbReference type="SAM" id="SignalP"/>
    </source>
</evidence>
<comment type="subunit">
    <text evidence="3">The complex is composed of two ATP-binding proteins (UgpC), two transmembrane proteins (UgpA and UgpE) and a solute-binding protein (UgpB).</text>
</comment>
<accession>A0A1N6T5U9</accession>
<evidence type="ECO:0000256" key="1">
    <source>
        <dbReference type="ARBA" id="ARBA00004418"/>
    </source>
</evidence>
<proteinExistence type="inferred from homology"/>
<dbReference type="OrthoDB" id="9795467at2"/>
<protein>
    <recommendedName>
        <fullName evidence="4">sn-glycerol-3-phosphate-binding periplasmic protein UgpB</fullName>
    </recommendedName>
</protein>
<dbReference type="Gene3D" id="3.40.190.10">
    <property type="entry name" value="Periplasmic binding protein-like II"/>
    <property type="match status" value="2"/>
</dbReference>
<feature type="chain" id="PRO_5009938362" description="sn-glycerol-3-phosphate-binding periplasmic protein UgpB" evidence="7">
    <location>
        <begin position="22"/>
        <end position="447"/>
    </location>
</feature>
<dbReference type="InterPro" id="IPR050490">
    <property type="entry name" value="Bact_solute-bd_prot1"/>
</dbReference>
<name>A0A1N6T5U9_9SPIO</name>